<accession>A0A5B7K3N9</accession>
<evidence type="ECO:0000313" key="2">
    <source>
        <dbReference type="Proteomes" id="UP000324222"/>
    </source>
</evidence>
<reference evidence="1 2" key="1">
    <citation type="submission" date="2019-05" db="EMBL/GenBank/DDBJ databases">
        <title>Another draft genome of Portunus trituberculatus and its Hox gene families provides insights of decapod evolution.</title>
        <authorList>
            <person name="Jeong J.-H."/>
            <person name="Song I."/>
            <person name="Kim S."/>
            <person name="Choi T."/>
            <person name="Kim D."/>
            <person name="Ryu S."/>
            <person name="Kim W."/>
        </authorList>
    </citation>
    <scope>NUCLEOTIDE SEQUENCE [LARGE SCALE GENOMIC DNA]</scope>
    <source>
        <tissue evidence="1">Muscle</tissue>
    </source>
</reference>
<gene>
    <name evidence="1" type="ORF">E2C01_097124</name>
</gene>
<keyword evidence="2" id="KW-1185">Reference proteome</keyword>
<sequence length="67" mass="7812">MQFVTVKLPRLRLPILSCPTQNAYLLRWTQYSMSPARPSRRLTTHTPGLLQHIRRCDCCMAPFGLLR</sequence>
<protein>
    <submittedName>
        <fullName evidence="1">Uncharacterized protein</fullName>
    </submittedName>
</protein>
<dbReference type="AlphaFoldDB" id="A0A5B7K3N9"/>
<proteinExistence type="predicted"/>
<name>A0A5B7K3N9_PORTR</name>
<dbReference type="Proteomes" id="UP000324222">
    <property type="component" value="Unassembled WGS sequence"/>
</dbReference>
<organism evidence="1 2">
    <name type="scientific">Portunus trituberculatus</name>
    <name type="common">Swimming crab</name>
    <name type="synonym">Neptunus trituberculatus</name>
    <dbReference type="NCBI Taxonomy" id="210409"/>
    <lineage>
        <taxon>Eukaryota</taxon>
        <taxon>Metazoa</taxon>
        <taxon>Ecdysozoa</taxon>
        <taxon>Arthropoda</taxon>
        <taxon>Crustacea</taxon>
        <taxon>Multicrustacea</taxon>
        <taxon>Malacostraca</taxon>
        <taxon>Eumalacostraca</taxon>
        <taxon>Eucarida</taxon>
        <taxon>Decapoda</taxon>
        <taxon>Pleocyemata</taxon>
        <taxon>Brachyura</taxon>
        <taxon>Eubrachyura</taxon>
        <taxon>Portunoidea</taxon>
        <taxon>Portunidae</taxon>
        <taxon>Portuninae</taxon>
        <taxon>Portunus</taxon>
    </lineage>
</organism>
<comment type="caution">
    <text evidence="1">The sequence shown here is derived from an EMBL/GenBank/DDBJ whole genome shotgun (WGS) entry which is preliminary data.</text>
</comment>
<dbReference type="EMBL" id="VSRR010127789">
    <property type="protein sequence ID" value="MPD01590.1"/>
    <property type="molecule type" value="Genomic_DNA"/>
</dbReference>
<evidence type="ECO:0000313" key="1">
    <source>
        <dbReference type="EMBL" id="MPD01590.1"/>
    </source>
</evidence>